<evidence type="ECO:0000313" key="3">
    <source>
        <dbReference type="Proteomes" id="UP000005402"/>
    </source>
</evidence>
<dbReference type="RefSeq" id="WP_006259298.1">
    <property type="nucleotide sequence ID" value="NZ_KE161015.1"/>
</dbReference>
<keyword evidence="3" id="KW-1185">Reference proteome</keyword>
<dbReference type="Pfam" id="PF03235">
    <property type="entry name" value="GmrSD_N"/>
    <property type="match status" value="1"/>
</dbReference>
<sequence>MNNILEVKTINELLPNSFFIPSYQRGYRWTENEVIDLLNDINTFKSKEFMGEKSWYCLQPLVLKGISEKEFEVIDGQQRLTTIYLILYHLNQYLAEDYRISLFHLKYETREESESFLLNLKEGIKEGLSEKNIDFYHISQAYKTIESWFKSNGPNFNRNEFESNFKFHTKVIWYESIEEDPISVFTRINIGKIPLSNSELIKALFLNRSNFDNQDIEKIKLRQLEIATEWDLIEQNFQNDNFWYFLNNSSKEDNRIEFIFNIMNDDINKQDKYSTFRFFNTKFIDKTEETINAIWHEIKTRFQTFYEWFNNRELYHKIGFLLVINATDVKGLFLESANYTKKDFLKFIDHKISDSIKGINLEELQYDDKQSVWKILVLYNILTILNSGSKTSFFPFNLLKNEKWDIEHITSLSDPSIIKDVVTREKWLNDASAFIDIDYNNGKELKEKIKLFVNYGDSDLFNELFYSIIDHFNKDNKNAEDINHISNLTLLDAATNRSYKNAVFPVKRKTIIDRDKNGIFIPVCTKNVFLKYFSEYPPKISFWTNEDRKHYETDLYNTIESFIEHE</sequence>
<name>A0ABN0E835_9FLAO</name>
<dbReference type="InterPro" id="IPR004919">
    <property type="entry name" value="GmrSD_N"/>
</dbReference>
<protein>
    <recommendedName>
        <fullName evidence="1">GmrSD restriction endonucleases N-terminal domain-containing protein</fullName>
    </recommendedName>
</protein>
<organism evidence="2 3">
    <name type="scientific">Myroides odoratimimus CCUG 10230</name>
    <dbReference type="NCBI Taxonomy" id="883150"/>
    <lineage>
        <taxon>Bacteria</taxon>
        <taxon>Pseudomonadati</taxon>
        <taxon>Bacteroidota</taxon>
        <taxon>Flavobacteriia</taxon>
        <taxon>Flavobacteriales</taxon>
        <taxon>Flavobacteriaceae</taxon>
        <taxon>Myroides</taxon>
    </lineage>
</organism>
<dbReference type="PANTHER" id="PTHR35149">
    <property type="entry name" value="SLL5132 PROTEIN"/>
    <property type="match status" value="1"/>
</dbReference>
<evidence type="ECO:0000313" key="2">
    <source>
        <dbReference type="EMBL" id="EHO07733.1"/>
    </source>
</evidence>
<evidence type="ECO:0000259" key="1">
    <source>
        <dbReference type="Pfam" id="PF03235"/>
    </source>
</evidence>
<dbReference type="EMBL" id="AGEC02000008">
    <property type="protein sequence ID" value="EHO07733.1"/>
    <property type="molecule type" value="Genomic_DNA"/>
</dbReference>
<proteinExistence type="predicted"/>
<gene>
    <name evidence="2" type="ORF">HMPREF9712_02469</name>
</gene>
<dbReference type="PANTHER" id="PTHR35149:SF2">
    <property type="entry name" value="DUF262 DOMAIN-CONTAINING PROTEIN"/>
    <property type="match status" value="1"/>
</dbReference>
<reference evidence="2" key="1">
    <citation type="submission" date="2012-07" db="EMBL/GenBank/DDBJ databases">
        <title>The Genome Sequence of Myroides odoratimimus CCUG 10230.</title>
        <authorList>
            <consortium name="The Broad Institute Genome Sequencing Platform"/>
            <person name="Earl A."/>
            <person name="Ward D."/>
            <person name="Feldgarden M."/>
            <person name="Gevers D."/>
            <person name="Huys G."/>
            <person name="Walker B."/>
            <person name="Young S.K."/>
            <person name="Zeng Q."/>
            <person name="Gargeya S."/>
            <person name="Fitzgerald M."/>
            <person name="Haas B."/>
            <person name="Abouelleil A."/>
            <person name="Alvarado L."/>
            <person name="Arachchi H.M."/>
            <person name="Berlin A.M."/>
            <person name="Chapman S.B."/>
            <person name="Goldberg J."/>
            <person name="Griggs A."/>
            <person name="Gujja S."/>
            <person name="Hansen M."/>
            <person name="Howarth C."/>
            <person name="Imamovic A."/>
            <person name="Larimer J."/>
            <person name="McCowen C."/>
            <person name="Montmayeur A."/>
            <person name="Murphy C."/>
            <person name="Neiman D."/>
            <person name="Pearson M."/>
            <person name="Priest M."/>
            <person name="Roberts A."/>
            <person name="Saif S."/>
            <person name="Shea T."/>
            <person name="Sisk P."/>
            <person name="Sykes S."/>
            <person name="Wortman J."/>
            <person name="Nusbaum C."/>
            <person name="Birren B."/>
        </authorList>
    </citation>
    <scope>NUCLEOTIDE SEQUENCE [LARGE SCALE GENOMIC DNA]</scope>
    <source>
        <strain evidence="2">CCUG 10230</strain>
    </source>
</reference>
<feature type="domain" description="GmrSD restriction endonucleases N-terminal" evidence="1">
    <location>
        <begin position="16"/>
        <end position="206"/>
    </location>
</feature>
<comment type="caution">
    <text evidence="2">The sequence shown here is derived from an EMBL/GenBank/DDBJ whole genome shotgun (WGS) entry which is preliminary data.</text>
</comment>
<dbReference type="Proteomes" id="UP000005402">
    <property type="component" value="Unassembled WGS sequence"/>
</dbReference>
<accession>A0ABN0E835</accession>